<accession>A0A426YUF8</accession>
<evidence type="ECO:0000313" key="2">
    <source>
        <dbReference type="EMBL" id="RRT55345.1"/>
    </source>
</evidence>
<comment type="caution">
    <text evidence="2">The sequence shown here is derived from an EMBL/GenBank/DDBJ whole genome shotgun (WGS) entry which is preliminary data.</text>
</comment>
<gene>
    <name evidence="2" type="ORF">B296_00022973</name>
</gene>
<dbReference type="AlphaFoldDB" id="A0A426YUF8"/>
<feature type="region of interest" description="Disordered" evidence="1">
    <location>
        <begin position="44"/>
        <end position="72"/>
    </location>
</feature>
<name>A0A426YUF8_ENSVE</name>
<evidence type="ECO:0000313" key="3">
    <source>
        <dbReference type="Proteomes" id="UP000287651"/>
    </source>
</evidence>
<sequence>MGSSPVNLGGSIVRTPGYKRFTRRPWAAQPPEVPRFLSMGCLTAQPGQVSRHQSPENLGDSSTPAAHSRFTH</sequence>
<organism evidence="2 3">
    <name type="scientific">Ensete ventricosum</name>
    <name type="common">Abyssinian banana</name>
    <name type="synonym">Musa ensete</name>
    <dbReference type="NCBI Taxonomy" id="4639"/>
    <lineage>
        <taxon>Eukaryota</taxon>
        <taxon>Viridiplantae</taxon>
        <taxon>Streptophyta</taxon>
        <taxon>Embryophyta</taxon>
        <taxon>Tracheophyta</taxon>
        <taxon>Spermatophyta</taxon>
        <taxon>Magnoliopsida</taxon>
        <taxon>Liliopsida</taxon>
        <taxon>Zingiberales</taxon>
        <taxon>Musaceae</taxon>
        <taxon>Ensete</taxon>
    </lineage>
</organism>
<dbReference type="Proteomes" id="UP000287651">
    <property type="component" value="Unassembled WGS sequence"/>
</dbReference>
<evidence type="ECO:0000256" key="1">
    <source>
        <dbReference type="SAM" id="MobiDB-lite"/>
    </source>
</evidence>
<protein>
    <submittedName>
        <fullName evidence="2">Uncharacterized protein</fullName>
    </submittedName>
</protein>
<proteinExistence type="predicted"/>
<reference evidence="2 3" key="1">
    <citation type="journal article" date="2014" name="Agronomy (Basel)">
        <title>A Draft Genome Sequence for Ensete ventricosum, the Drought-Tolerant Tree Against Hunger.</title>
        <authorList>
            <person name="Harrison J."/>
            <person name="Moore K.A."/>
            <person name="Paszkiewicz K."/>
            <person name="Jones T."/>
            <person name="Grant M."/>
            <person name="Ambacheew D."/>
            <person name="Muzemil S."/>
            <person name="Studholme D.J."/>
        </authorList>
    </citation>
    <scope>NUCLEOTIDE SEQUENCE [LARGE SCALE GENOMIC DNA]</scope>
</reference>
<feature type="compositionally biased region" description="Polar residues" evidence="1">
    <location>
        <begin position="45"/>
        <end position="65"/>
    </location>
</feature>
<dbReference type="EMBL" id="AMZH03010128">
    <property type="protein sequence ID" value="RRT55345.1"/>
    <property type="molecule type" value="Genomic_DNA"/>
</dbReference>